<gene>
    <name evidence="7" type="primary">mtnN</name>
    <name evidence="7" type="ORF">I6I88_18650</name>
</gene>
<dbReference type="GO" id="GO:0009164">
    <property type="term" value="P:nucleoside catabolic process"/>
    <property type="evidence" value="ECO:0007669"/>
    <property type="project" value="InterPro"/>
</dbReference>
<protein>
    <recommendedName>
        <fullName evidence="2">adenosylhomocysteine nucleosidase</fullName>
        <ecNumber evidence="2">3.2.2.9</ecNumber>
    </recommendedName>
</protein>
<dbReference type="InterPro" id="IPR000845">
    <property type="entry name" value="Nucleoside_phosphorylase_d"/>
</dbReference>
<organism evidence="7 8">
    <name type="scientific">Myroides odoratus</name>
    <name type="common">Flavobacterium odoratum</name>
    <dbReference type="NCBI Taxonomy" id="256"/>
    <lineage>
        <taxon>Bacteria</taxon>
        <taxon>Pseudomonadati</taxon>
        <taxon>Bacteroidota</taxon>
        <taxon>Flavobacteriia</taxon>
        <taxon>Flavobacteriales</taxon>
        <taxon>Flavobacteriaceae</taxon>
        <taxon>Myroides</taxon>
    </lineage>
</organism>
<dbReference type="GO" id="GO:0019509">
    <property type="term" value="P:L-methionine salvage from methylthioadenosine"/>
    <property type="evidence" value="ECO:0007669"/>
    <property type="project" value="InterPro"/>
</dbReference>
<dbReference type="InterPro" id="IPR035994">
    <property type="entry name" value="Nucleoside_phosphorylase_sf"/>
</dbReference>
<dbReference type="GO" id="GO:0008930">
    <property type="term" value="F:methylthioadenosine nucleosidase activity"/>
    <property type="evidence" value="ECO:0007669"/>
    <property type="project" value="InterPro"/>
</dbReference>
<evidence type="ECO:0000313" key="8">
    <source>
        <dbReference type="Proteomes" id="UP000596202"/>
    </source>
</evidence>
<evidence type="ECO:0000259" key="6">
    <source>
        <dbReference type="Pfam" id="PF01048"/>
    </source>
</evidence>
<dbReference type="GeneID" id="93529712"/>
<dbReference type="InterPro" id="IPR010049">
    <property type="entry name" value="MTA_SAH_Nsdase"/>
</dbReference>
<feature type="domain" description="Nucleoside phosphorylase" evidence="6">
    <location>
        <begin position="4"/>
        <end position="222"/>
    </location>
</feature>
<evidence type="ECO:0000256" key="2">
    <source>
        <dbReference type="ARBA" id="ARBA00011974"/>
    </source>
</evidence>
<dbReference type="AlphaFoldDB" id="A0A9Q7E8N6"/>
<proteinExistence type="predicted"/>
<reference evidence="7 8" key="1">
    <citation type="submission" date="2021-01" db="EMBL/GenBank/DDBJ databases">
        <title>FDA dAtabase for Regulatory Grade micrObial Sequences (FDA-ARGOS): Supporting development and validation of Infectious Disease Dx tests.</title>
        <authorList>
            <person name="Sproer C."/>
            <person name="Gronow S."/>
            <person name="Severitt S."/>
            <person name="Schroder I."/>
            <person name="Tallon L."/>
            <person name="Sadzewicz L."/>
            <person name="Zhao X."/>
            <person name="Boylan J."/>
            <person name="Ott S."/>
            <person name="Bowen H."/>
            <person name="Vavikolanu K."/>
            <person name="Mehta A."/>
            <person name="Aluvathingal J."/>
            <person name="Nadendla S."/>
            <person name="Lowell S."/>
            <person name="Myers T."/>
            <person name="Yan Y."/>
            <person name="Sichtig H."/>
        </authorList>
    </citation>
    <scope>NUCLEOTIDE SEQUENCE [LARGE SCALE GENOMIC DNA]</scope>
    <source>
        <strain evidence="7 8">FDAARGOS_1131</strain>
    </source>
</reference>
<dbReference type="RefSeq" id="WP_002989128.1">
    <property type="nucleotide sequence ID" value="NZ_CP068108.1"/>
</dbReference>
<dbReference type="PANTHER" id="PTHR46832:SF1">
    <property type="entry name" value="5'-METHYLTHIOADENOSINE_S-ADENOSYLHOMOCYSTEINE NUCLEOSIDASE"/>
    <property type="match status" value="1"/>
</dbReference>
<evidence type="ECO:0000256" key="5">
    <source>
        <dbReference type="ARBA" id="ARBA00023167"/>
    </source>
</evidence>
<evidence type="ECO:0000256" key="4">
    <source>
        <dbReference type="ARBA" id="ARBA00022801"/>
    </source>
</evidence>
<sequence>MKPKIGIIFAGDQELEPLLSVLVQPTIVKKAMLTFYCSTLYDLEVVTLYCGVCKTNAAIGTQILLDHFNCTTIINAGTAGGIQHDIQLFDTIVATESAYWDVAEDILTDFHPWMEDVYFKADEKLLALARNTVQHYSFLNVHFGRIITGESFITQQNRKEIEEHFAPLAVDMETASIAHTCYVNQIPFLAIRSITDTVDHQGIDEFDLNCDKASQLAVDLTLLLLQEISRQS</sequence>
<dbReference type="CDD" id="cd09008">
    <property type="entry name" value="MTAN"/>
    <property type="match status" value="1"/>
</dbReference>
<dbReference type="GO" id="GO:0019284">
    <property type="term" value="P:L-methionine salvage from S-adenosylmethionine"/>
    <property type="evidence" value="ECO:0007669"/>
    <property type="project" value="TreeGrafter"/>
</dbReference>
<evidence type="ECO:0000256" key="3">
    <source>
        <dbReference type="ARBA" id="ARBA00022605"/>
    </source>
</evidence>
<dbReference type="OrthoDB" id="9792278at2"/>
<evidence type="ECO:0000313" key="7">
    <source>
        <dbReference type="EMBL" id="QQU00152.1"/>
    </source>
</evidence>
<comment type="pathway">
    <text evidence="1">Amino-acid biosynthesis; L-methionine biosynthesis via salvage pathway; S-methyl-5-thio-alpha-D-ribose 1-phosphate from S-methyl-5'-thioadenosine (hydrolase route): step 1/2.</text>
</comment>
<dbReference type="GO" id="GO:0005829">
    <property type="term" value="C:cytosol"/>
    <property type="evidence" value="ECO:0007669"/>
    <property type="project" value="TreeGrafter"/>
</dbReference>
<keyword evidence="7" id="KW-0326">Glycosidase</keyword>
<dbReference type="EC" id="3.2.2.9" evidence="2"/>
<keyword evidence="4 7" id="KW-0378">Hydrolase</keyword>
<dbReference type="Gene3D" id="3.40.50.1580">
    <property type="entry name" value="Nucleoside phosphorylase domain"/>
    <property type="match status" value="1"/>
</dbReference>
<dbReference type="EMBL" id="CP068108">
    <property type="protein sequence ID" value="QQU00152.1"/>
    <property type="molecule type" value="Genomic_DNA"/>
</dbReference>
<dbReference type="NCBIfam" id="TIGR01704">
    <property type="entry name" value="MTA_SAH-Nsdase"/>
    <property type="match status" value="1"/>
</dbReference>
<accession>A0A9Q7E8N6</accession>
<keyword evidence="5" id="KW-0486">Methionine biosynthesis</keyword>
<dbReference type="Proteomes" id="UP000596202">
    <property type="component" value="Chromosome"/>
</dbReference>
<dbReference type="GO" id="GO:0008782">
    <property type="term" value="F:adenosylhomocysteine nucleosidase activity"/>
    <property type="evidence" value="ECO:0007669"/>
    <property type="project" value="UniProtKB-EC"/>
</dbReference>
<name>A0A9Q7E8N6_MYROD</name>
<dbReference type="PANTHER" id="PTHR46832">
    <property type="entry name" value="5'-METHYLTHIOADENOSINE/S-ADENOSYLHOMOCYSTEINE NUCLEOSIDASE"/>
    <property type="match status" value="1"/>
</dbReference>
<dbReference type="Pfam" id="PF01048">
    <property type="entry name" value="PNP_UDP_1"/>
    <property type="match status" value="1"/>
</dbReference>
<dbReference type="SUPFAM" id="SSF53167">
    <property type="entry name" value="Purine and uridine phosphorylases"/>
    <property type="match status" value="1"/>
</dbReference>
<keyword evidence="3" id="KW-0028">Amino-acid biosynthesis</keyword>
<evidence type="ECO:0000256" key="1">
    <source>
        <dbReference type="ARBA" id="ARBA00004945"/>
    </source>
</evidence>